<evidence type="ECO:0000256" key="1">
    <source>
        <dbReference type="SAM" id="Phobius"/>
    </source>
</evidence>
<dbReference type="EMBL" id="LDOV01000010">
    <property type="protein sequence ID" value="KLV01978.1"/>
    <property type="molecule type" value="Genomic_DNA"/>
</dbReference>
<evidence type="ECO:0000313" key="3">
    <source>
        <dbReference type="Proteomes" id="UP000036426"/>
    </source>
</evidence>
<name>A0A0J1GQB6_9GAMM</name>
<feature type="transmembrane region" description="Helical" evidence="1">
    <location>
        <begin position="35"/>
        <end position="54"/>
    </location>
</feature>
<keyword evidence="1" id="KW-0472">Membrane</keyword>
<dbReference type="AlphaFoldDB" id="A0A0J1GQB6"/>
<sequence length="101" mass="11470">MVKKNPIRQNLTNYDVAQLIKAEMRAMEERLFRKMLIIALASVLSMALFIVVYVNSSANVVRDYAAEAMRKAFHAEQAVQIIDEAAGTHFLDKSKDEEPLE</sequence>
<keyword evidence="3" id="KW-1185">Reference proteome</keyword>
<protein>
    <submittedName>
        <fullName evidence="2">Uncharacterized protein</fullName>
    </submittedName>
</protein>
<reference evidence="2 3" key="1">
    <citation type="submission" date="2015-05" db="EMBL/GenBank/DDBJ databases">
        <title>Photobacterium galathea sp. nov.</title>
        <authorList>
            <person name="Machado H."/>
            <person name="Gram L."/>
        </authorList>
    </citation>
    <scope>NUCLEOTIDE SEQUENCE [LARGE SCALE GENOMIC DNA]</scope>
    <source>
        <strain evidence="2 3">DSM 25995</strain>
    </source>
</reference>
<keyword evidence="1" id="KW-1133">Transmembrane helix</keyword>
<dbReference type="Proteomes" id="UP000036426">
    <property type="component" value="Unassembled WGS sequence"/>
</dbReference>
<keyword evidence="1" id="KW-0812">Transmembrane</keyword>
<accession>A0A0J1GQB6</accession>
<comment type="caution">
    <text evidence="2">The sequence shown here is derived from an EMBL/GenBank/DDBJ whole genome shotgun (WGS) entry which is preliminary data.</text>
</comment>
<dbReference type="OrthoDB" id="5828525at2"/>
<proteinExistence type="predicted"/>
<organism evidence="2 3">
    <name type="scientific">Photobacterium aphoticum</name>
    <dbReference type="NCBI Taxonomy" id="754436"/>
    <lineage>
        <taxon>Bacteria</taxon>
        <taxon>Pseudomonadati</taxon>
        <taxon>Pseudomonadota</taxon>
        <taxon>Gammaproteobacteria</taxon>
        <taxon>Vibrionales</taxon>
        <taxon>Vibrionaceae</taxon>
        <taxon>Photobacterium</taxon>
    </lineage>
</organism>
<gene>
    <name evidence="2" type="ORF">ABT58_06215</name>
</gene>
<evidence type="ECO:0000313" key="2">
    <source>
        <dbReference type="EMBL" id="KLV01978.1"/>
    </source>
</evidence>
<dbReference type="PATRIC" id="fig|754436.4.peg.1321"/>